<evidence type="ECO:0000256" key="8">
    <source>
        <dbReference type="ARBA" id="ARBA00022917"/>
    </source>
</evidence>
<comment type="caution">
    <text evidence="12">The sequence shown here is derived from an EMBL/GenBank/DDBJ whole genome shotgun (WGS) entry which is preliminary data.</text>
</comment>
<comment type="similarity">
    <text evidence="2">Belongs to the class-I aminoacyl-tRNA synthetase family.</text>
</comment>
<sequence length="276" mass="27324">MAAGCGSCCVVRTSGPDRHSAPGINPVEDALVADSGEISPDVLQALSTGADAGLAATTSASGQPASRLAATTSASGQPASRLAAALHFLSRYKLGSLHVGLGPNIVESALSSGVYFFFYAKLRERAVAAARKRAAAAAAAGGGGDAAGAARGGDDIGVLASLLVATAAGACCQLITIPASVVATRIQLSEAEVDKRGDGHVLRADPAVRVSARSHKMSKSRGNVVNPDDVVDAFGADSLRLYEMFMGPLRDTKVRAGAGAEGVLGSGSAAAPAAAG</sequence>
<keyword evidence="8" id="KW-0648">Protein biosynthesis</keyword>
<dbReference type="Proteomes" id="UP000236333">
    <property type="component" value="Unassembled WGS sequence"/>
</dbReference>
<dbReference type="SUPFAM" id="SSF52374">
    <property type="entry name" value="Nucleotidylyl transferase"/>
    <property type="match status" value="1"/>
</dbReference>
<organism evidence="12 13">
    <name type="scientific">Tetrabaena socialis</name>
    <dbReference type="NCBI Taxonomy" id="47790"/>
    <lineage>
        <taxon>Eukaryota</taxon>
        <taxon>Viridiplantae</taxon>
        <taxon>Chlorophyta</taxon>
        <taxon>core chlorophytes</taxon>
        <taxon>Chlorophyceae</taxon>
        <taxon>CS clade</taxon>
        <taxon>Chlamydomonadales</taxon>
        <taxon>Tetrabaenaceae</taxon>
        <taxon>Tetrabaena</taxon>
    </lineage>
</organism>
<dbReference type="GO" id="GO:0005524">
    <property type="term" value="F:ATP binding"/>
    <property type="evidence" value="ECO:0007669"/>
    <property type="project" value="UniProtKB-KW"/>
</dbReference>
<evidence type="ECO:0000256" key="6">
    <source>
        <dbReference type="ARBA" id="ARBA00022741"/>
    </source>
</evidence>
<dbReference type="OrthoDB" id="2019556at2759"/>
<dbReference type="InterPro" id="IPR002302">
    <property type="entry name" value="Leu-tRNA-ligase"/>
</dbReference>
<evidence type="ECO:0000256" key="10">
    <source>
        <dbReference type="ARBA" id="ARBA00023146"/>
    </source>
</evidence>
<evidence type="ECO:0000259" key="11">
    <source>
        <dbReference type="Pfam" id="PF00133"/>
    </source>
</evidence>
<dbReference type="PANTHER" id="PTHR43740">
    <property type="entry name" value="LEUCYL-TRNA SYNTHETASE"/>
    <property type="match status" value="1"/>
</dbReference>
<dbReference type="Gene3D" id="1.10.730.10">
    <property type="entry name" value="Isoleucyl-tRNA Synthetase, Domain 1"/>
    <property type="match status" value="1"/>
</dbReference>
<keyword evidence="4 12" id="KW-0436">Ligase</keyword>
<protein>
    <recommendedName>
        <fullName evidence="3">leucine--tRNA ligase</fullName>
        <ecNumber evidence="3">6.1.1.4</ecNumber>
    </recommendedName>
</protein>
<proteinExistence type="inferred from homology"/>
<dbReference type="GO" id="GO:0006429">
    <property type="term" value="P:leucyl-tRNA aminoacylation"/>
    <property type="evidence" value="ECO:0007669"/>
    <property type="project" value="InterPro"/>
</dbReference>
<keyword evidence="7" id="KW-0067">ATP-binding</keyword>
<keyword evidence="5" id="KW-0812">Transmembrane</keyword>
<dbReference type="GO" id="GO:0016020">
    <property type="term" value="C:membrane"/>
    <property type="evidence" value="ECO:0007669"/>
    <property type="project" value="UniProtKB-SubCell"/>
</dbReference>
<evidence type="ECO:0000256" key="7">
    <source>
        <dbReference type="ARBA" id="ARBA00022840"/>
    </source>
</evidence>
<dbReference type="GO" id="GO:0004823">
    <property type="term" value="F:leucine-tRNA ligase activity"/>
    <property type="evidence" value="ECO:0007669"/>
    <property type="project" value="UniProtKB-EC"/>
</dbReference>
<name>A0A2J7ZT59_9CHLO</name>
<dbReference type="SUPFAM" id="SSF103506">
    <property type="entry name" value="Mitochondrial carrier"/>
    <property type="match status" value="1"/>
</dbReference>
<dbReference type="Gene3D" id="1.50.40.10">
    <property type="entry name" value="Mitochondrial carrier domain"/>
    <property type="match status" value="1"/>
</dbReference>
<evidence type="ECO:0000256" key="4">
    <source>
        <dbReference type="ARBA" id="ARBA00022598"/>
    </source>
</evidence>
<evidence type="ECO:0000256" key="3">
    <source>
        <dbReference type="ARBA" id="ARBA00013164"/>
    </source>
</evidence>
<evidence type="ECO:0000313" key="13">
    <source>
        <dbReference type="Proteomes" id="UP000236333"/>
    </source>
</evidence>
<evidence type="ECO:0000256" key="9">
    <source>
        <dbReference type="ARBA" id="ARBA00023136"/>
    </source>
</evidence>
<reference evidence="12 13" key="1">
    <citation type="journal article" date="2017" name="Mol. Biol. Evol.">
        <title>The 4-celled Tetrabaena socialis nuclear genome reveals the essential components for genetic control of cell number at the origin of multicellularity in the volvocine lineage.</title>
        <authorList>
            <person name="Featherston J."/>
            <person name="Arakaki Y."/>
            <person name="Hanschen E.R."/>
            <person name="Ferris P.J."/>
            <person name="Michod R.E."/>
            <person name="Olson B.J.S.C."/>
            <person name="Nozaki H."/>
            <person name="Durand P.M."/>
        </authorList>
    </citation>
    <scope>NUCLEOTIDE SEQUENCE [LARGE SCALE GENOMIC DNA]</scope>
    <source>
        <strain evidence="12 13">NIES-571</strain>
    </source>
</reference>
<keyword evidence="9" id="KW-0472">Membrane</keyword>
<keyword evidence="10" id="KW-0030">Aminoacyl-tRNA synthetase</keyword>
<comment type="subcellular location">
    <subcellularLocation>
        <location evidence="1">Membrane</location>
    </subcellularLocation>
</comment>
<accession>A0A2J7ZT59</accession>
<dbReference type="InterPro" id="IPR002300">
    <property type="entry name" value="aa-tRNA-synth_Ia"/>
</dbReference>
<keyword evidence="13" id="KW-1185">Reference proteome</keyword>
<dbReference type="EMBL" id="PGGS01000506">
    <property type="protein sequence ID" value="PNH03420.1"/>
    <property type="molecule type" value="Genomic_DNA"/>
</dbReference>
<dbReference type="InterPro" id="IPR023395">
    <property type="entry name" value="MCP_dom_sf"/>
</dbReference>
<dbReference type="Pfam" id="PF00133">
    <property type="entry name" value="tRNA-synt_1"/>
    <property type="match status" value="1"/>
</dbReference>
<dbReference type="GO" id="GO:0005829">
    <property type="term" value="C:cytosol"/>
    <property type="evidence" value="ECO:0007669"/>
    <property type="project" value="TreeGrafter"/>
</dbReference>
<evidence type="ECO:0000256" key="5">
    <source>
        <dbReference type="ARBA" id="ARBA00022692"/>
    </source>
</evidence>
<dbReference type="EC" id="6.1.1.4" evidence="3"/>
<gene>
    <name evidence="12" type="ORF">TSOC_010531</name>
</gene>
<evidence type="ECO:0000256" key="1">
    <source>
        <dbReference type="ARBA" id="ARBA00004370"/>
    </source>
</evidence>
<evidence type="ECO:0000313" key="12">
    <source>
        <dbReference type="EMBL" id="PNH03420.1"/>
    </source>
</evidence>
<dbReference type="PANTHER" id="PTHR43740:SF2">
    <property type="entry name" value="LEUCINE--TRNA LIGASE, MITOCHONDRIAL"/>
    <property type="match status" value="1"/>
</dbReference>
<feature type="domain" description="Aminoacyl-tRNA synthetase class Ia" evidence="11">
    <location>
        <begin position="213"/>
        <end position="251"/>
    </location>
</feature>
<evidence type="ECO:0000256" key="2">
    <source>
        <dbReference type="ARBA" id="ARBA00005594"/>
    </source>
</evidence>
<dbReference type="AlphaFoldDB" id="A0A2J7ZT59"/>
<keyword evidence="6" id="KW-0547">Nucleotide-binding</keyword>